<reference evidence="3" key="1">
    <citation type="submission" date="2023-03" db="EMBL/GenBank/DDBJ databases">
        <title>Massive genome expansion in bonnet fungi (Mycena s.s.) driven by repeated elements and novel gene families across ecological guilds.</title>
        <authorList>
            <consortium name="Lawrence Berkeley National Laboratory"/>
            <person name="Harder C.B."/>
            <person name="Miyauchi S."/>
            <person name="Viragh M."/>
            <person name="Kuo A."/>
            <person name="Thoen E."/>
            <person name="Andreopoulos B."/>
            <person name="Lu D."/>
            <person name="Skrede I."/>
            <person name="Drula E."/>
            <person name="Henrissat B."/>
            <person name="Morin E."/>
            <person name="Kohler A."/>
            <person name="Barry K."/>
            <person name="LaButti K."/>
            <person name="Morin E."/>
            <person name="Salamov A."/>
            <person name="Lipzen A."/>
            <person name="Mereny Z."/>
            <person name="Hegedus B."/>
            <person name="Baldrian P."/>
            <person name="Stursova M."/>
            <person name="Weitz H."/>
            <person name="Taylor A."/>
            <person name="Grigoriev I.V."/>
            <person name="Nagy L.G."/>
            <person name="Martin F."/>
            <person name="Kauserud H."/>
        </authorList>
    </citation>
    <scope>NUCLEOTIDE SEQUENCE</scope>
    <source>
        <strain evidence="3">CBHHK200</strain>
    </source>
</reference>
<protein>
    <submittedName>
        <fullName evidence="3">Uncharacterized protein</fullName>
    </submittedName>
</protein>
<keyword evidence="2" id="KW-1133">Transmembrane helix</keyword>
<dbReference type="AlphaFoldDB" id="A0AAD6WVK5"/>
<feature type="compositionally biased region" description="Low complexity" evidence="1">
    <location>
        <begin position="243"/>
        <end position="252"/>
    </location>
</feature>
<evidence type="ECO:0000256" key="1">
    <source>
        <dbReference type="SAM" id="MobiDB-lite"/>
    </source>
</evidence>
<organism evidence="3 4">
    <name type="scientific">Mycena alexandri</name>
    <dbReference type="NCBI Taxonomy" id="1745969"/>
    <lineage>
        <taxon>Eukaryota</taxon>
        <taxon>Fungi</taxon>
        <taxon>Dikarya</taxon>
        <taxon>Basidiomycota</taxon>
        <taxon>Agaricomycotina</taxon>
        <taxon>Agaricomycetes</taxon>
        <taxon>Agaricomycetidae</taxon>
        <taxon>Agaricales</taxon>
        <taxon>Marasmiineae</taxon>
        <taxon>Mycenaceae</taxon>
        <taxon>Mycena</taxon>
    </lineage>
</organism>
<feature type="transmembrane region" description="Helical" evidence="2">
    <location>
        <begin position="20"/>
        <end position="38"/>
    </location>
</feature>
<evidence type="ECO:0000256" key="2">
    <source>
        <dbReference type="SAM" id="Phobius"/>
    </source>
</evidence>
<feature type="region of interest" description="Disordered" evidence="1">
    <location>
        <begin position="226"/>
        <end position="255"/>
    </location>
</feature>
<feature type="non-terminal residue" evidence="3">
    <location>
        <position position="305"/>
    </location>
</feature>
<dbReference type="Proteomes" id="UP001218188">
    <property type="component" value="Unassembled WGS sequence"/>
</dbReference>
<evidence type="ECO:0000313" key="4">
    <source>
        <dbReference type="Proteomes" id="UP001218188"/>
    </source>
</evidence>
<dbReference type="EMBL" id="JARJCM010000204">
    <property type="protein sequence ID" value="KAJ7022764.1"/>
    <property type="molecule type" value="Genomic_DNA"/>
</dbReference>
<proteinExistence type="predicted"/>
<gene>
    <name evidence="3" type="ORF">C8F04DRAFT_1137270</name>
</gene>
<keyword evidence="2" id="KW-0472">Membrane</keyword>
<sequence length="305" mass="33074">AADAHGYRFLPSLCSPPLCFLPISFLISLSLIAIVVASPTQRPFGVYHATAYEIEDSDGIPAGWLDPRIGGGRLLDYTSKTRGEPLNIIIAGTSDPFVLTDEGFSAYVGSIGYARECMGLHMGHIHLANLGDGDGRKPEALLFRQHYRIPSWGTCWESIAGGQHFRAWRQNGTEGNSGAWFLGASKEEDSARGHTIVANGYNLGRDWFVEQALAGSELWVPHSGLPSGQTWLPEPSAGDSNDAPAPEGWPWPGTGGEHLQFRAEVEWRWGLLEPGRRGINHGIAQDGRTAILTVHRVQSGVLSRG</sequence>
<evidence type="ECO:0000313" key="3">
    <source>
        <dbReference type="EMBL" id="KAJ7022764.1"/>
    </source>
</evidence>
<keyword evidence="4" id="KW-1185">Reference proteome</keyword>
<comment type="caution">
    <text evidence="3">The sequence shown here is derived from an EMBL/GenBank/DDBJ whole genome shotgun (WGS) entry which is preliminary data.</text>
</comment>
<name>A0AAD6WVK5_9AGAR</name>
<keyword evidence="2" id="KW-0812">Transmembrane</keyword>
<accession>A0AAD6WVK5</accession>